<dbReference type="Pfam" id="PF05000">
    <property type="entry name" value="RNA_pol_Rpb1_4"/>
    <property type="match status" value="1"/>
</dbReference>
<dbReference type="GO" id="GO:0006351">
    <property type="term" value="P:DNA-templated transcription"/>
    <property type="evidence" value="ECO:0007669"/>
    <property type="project" value="InterPro"/>
</dbReference>
<dbReference type="GO" id="GO:0003677">
    <property type="term" value="F:DNA binding"/>
    <property type="evidence" value="ECO:0007669"/>
    <property type="project" value="InterPro"/>
</dbReference>
<evidence type="ECO:0000259" key="7">
    <source>
        <dbReference type="Pfam" id="PF04983"/>
    </source>
</evidence>
<sequence>MKDFTYQNKLIDKKQLRELLSWSFSNYDSMEACALADKLKYLGFRYASHAGISISLEDLRIPFIKNNLLKYANQQIRNANKMYLRGKITDLKRFQRTSEMWSHISDSLKEQVVFYFKTYDPLNSLYIMAFSGARGNLSQVRQLVGMRGLMSNQSGEILKVSIKKNFREGLTVTDYLISGYGARKGIIDTALKTANSGYLTRRLIDVGQDILIRDKDCLTIHSLLFSNDLQNQSLIYEKLIGRVLNKSILNLETEEILANKHMQITSQLITKCLKKNVDKFYIRSPLTCTLYRAICQKCYGWDLANQNLVEMGEAVGILAGQSIGEPGTQLTMRTFHTGGVSSGGPRSIIVQEKEKLMSPATGILKFSTKLKIAPITLNNGEDVILTKNSGDLFIIPKDKTKPLTKILILRNTVLFFGQNDYVVKNTAIGQMRFKTRNAKTEVKPIINEYSGETFMPLLKSHSDSFITNKLMWIFSGQVYKSPLNSFINFSCNYKLDINSSIFRTKIISHYKGYVKAINKSEKSFKILNDNYLIPNCNLKKIVNHIWSKNSKNYLLNYKNLQYLIKITNQNYIKVEKNKPIGVLITTAFKTLTGGKLYYSYKFGFESHLPNKNIEYLPNKNINFNKWFITSNFKEKFFPIEGYEKNKKYLPLIQNYKNEFSLGKINHRTIIWIEEETHKVKYKLNNIFVKPGDFIYKNFQLFQDVFSKISGIVSISKKNDFQIISIKYGSVYKGKIFKKIFKKIYYPGEVIFSNILINKLSVCENIVIDKTKKLLIRPIEIYEIPYNVYNEINISNKEINNENILFESNWIYPYRSSQVIRSNKNLNLIFNVLNFKTNKFCGNNIKIKLVQDKKIKSLNLKINKKFILSKYLIPSLKYKTIESCILPYSSQFIDSYTVLGYLESVTSSPQEIVQFKIKTTNIKEICLISNNDCSLIKKSNFPFKKIGDLIVYANRINNTGKIILETKHFFILQKGRSYFFPNCINEKRMKIFNVKYKFIPYNKTEYQIKTNRFISLNFLNLTKISLKNTKIPNFYKSLNDKIPFKIEFSKFFIEKDNKLYSLLTPQFLKRFSLTNSKTNLKTNLKKIITPQELKYLTNQEIYRNVLIRNSKLNNQNYGLTLVKFSENSAFSKSNKSIGFYAITESFFEEEGNELYCKGNTFIENGDIIGFANVEIETNDDIVQGLPKIEQMLEARKKKLESKRIPIIQQKGLLVQKTNLDLRFNFKKLGVPIKENQKINPHKLLKIYFNYYGAIKIFTCYKRKKLNYNRLMQNHESSYKSFKKVQLFILNSVQSIYKSQGVSINDKHLELIIQQMTTRVLVTHQGHTSLLIYEVIDLYHMKHINEIVKMEGKKSACYIPVLFGITKAALSSPSFISAASFQETVRVLTKASIEGRLDWLRGLKENIVIGHLIPAGTGFPDYKISFRKK</sequence>
<proteinExistence type="predicted"/>
<dbReference type="GO" id="GO:0003899">
    <property type="term" value="F:DNA-directed RNA polymerase activity"/>
    <property type="evidence" value="ECO:0007669"/>
    <property type="project" value="UniProtKB-EC"/>
</dbReference>
<dbReference type="InterPro" id="IPR012756">
    <property type="entry name" value="DNA-dir_RpoC2_beta_pp"/>
</dbReference>
<dbReference type="InterPro" id="IPR038120">
    <property type="entry name" value="Rpb1_funnel_sf"/>
</dbReference>
<evidence type="ECO:0000256" key="1">
    <source>
        <dbReference type="ARBA" id="ARBA00012418"/>
    </source>
</evidence>
<dbReference type="InterPro" id="IPR007083">
    <property type="entry name" value="RNA_pol_Rpb1_4"/>
</dbReference>
<feature type="domain" description="RNA polymerase Rpb1" evidence="9">
    <location>
        <begin position="88"/>
        <end position="160"/>
    </location>
</feature>
<dbReference type="GO" id="GO:0000428">
    <property type="term" value="C:DNA-directed RNA polymerase complex"/>
    <property type="evidence" value="ECO:0007669"/>
    <property type="project" value="UniProtKB-KW"/>
</dbReference>
<dbReference type="InterPro" id="IPR007066">
    <property type="entry name" value="RNA_pol_Rpb1_3"/>
</dbReference>
<dbReference type="InterPro" id="IPR042102">
    <property type="entry name" value="RNA_pol_Rpb1_3_sf"/>
</dbReference>
<evidence type="ECO:0000256" key="5">
    <source>
        <dbReference type="ARBA" id="ARBA00022833"/>
    </source>
</evidence>
<dbReference type="PANTHER" id="PTHR19376:SF63">
    <property type="entry name" value="DNA-DIRECTED RNA POLYMERASE SUBUNIT BETA"/>
    <property type="match status" value="1"/>
</dbReference>
<keyword evidence="6" id="KW-0804">Transcription</keyword>
<evidence type="ECO:0000259" key="9">
    <source>
        <dbReference type="Pfam" id="PF05000"/>
    </source>
</evidence>
<reference evidence="10" key="1">
    <citation type="journal article" date="2021" name="Int. J. Mol. Sci.">
        <title>Extreme Enlargement of the Inverted Repeat Region in the Plastid Genomes of Diatoms from the Genus Climaconeis.</title>
        <authorList>
            <person name="Gastineau R."/>
            <person name="Davidovich N.A."/>
            <person name="Davidovich O.I."/>
            <person name="Lemieux C."/>
            <person name="Turmel M."/>
            <person name="Wrobel R.J."/>
            <person name="Witkowski A."/>
        </authorList>
    </citation>
    <scope>NUCLEOTIDE SEQUENCE</scope>
    <source>
        <strain evidence="10">SZCZ1890</strain>
    </source>
</reference>
<dbReference type="Gene3D" id="1.10.1790.20">
    <property type="match status" value="1"/>
</dbReference>
<geneLocation type="plastid" evidence="10"/>
<feature type="domain" description="RNA polymerase Rpb1" evidence="8">
    <location>
        <begin position="169"/>
        <end position="1368"/>
    </location>
</feature>
<dbReference type="SUPFAM" id="SSF64484">
    <property type="entry name" value="beta and beta-prime subunits of DNA dependent RNA-polymerase"/>
    <property type="match status" value="2"/>
</dbReference>
<evidence type="ECO:0000256" key="3">
    <source>
        <dbReference type="ARBA" id="ARBA00022679"/>
    </source>
</evidence>
<keyword evidence="5" id="KW-0862">Zinc</keyword>
<evidence type="ECO:0000256" key="4">
    <source>
        <dbReference type="ARBA" id="ARBA00022695"/>
    </source>
</evidence>
<dbReference type="PANTHER" id="PTHR19376">
    <property type="entry name" value="DNA-DIRECTED RNA POLYMERASE"/>
    <property type="match status" value="1"/>
</dbReference>
<keyword evidence="10" id="KW-0934">Plastid</keyword>
<keyword evidence="3" id="KW-0808">Transferase</keyword>
<dbReference type="EC" id="2.7.7.6" evidence="1"/>
<accession>A0A8F8SQQ4</accession>
<keyword evidence="2" id="KW-0240">DNA-directed RNA polymerase</keyword>
<evidence type="ECO:0000313" key="10">
    <source>
        <dbReference type="EMBL" id="QYB18850.1"/>
    </source>
</evidence>
<name>A0A8F8SQQ4_9STRA</name>
<dbReference type="Gene3D" id="1.10.274.100">
    <property type="entry name" value="RNA polymerase Rpb1, domain 3"/>
    <property type="match status" value="1"/>
</dbReference>
<dbReference type="CDD" id="cd02655">
    <property type="entry name" value="RNAP_beta'_C"/>
    <property type="match status" value="1"/>
</dbReference>
<dbReference type="NCBIfam" id="TIGR02388">
    <property type="entry name" value="rpoC2_cyan"/>
    <property type="match status" value="1"/>
</dbReference>
<protein>
    <recommendedName>
        <fullName evidence="1">DNA-directed RNA polymerase</fullName>
        <ecNumber evidence="1">2.7.7.6</ecNumber>
    </recommendedName>
</protein>
<evidence type="ECO:0000256" key="2">
    <source>
        <dbReference type="ARBA" id="ARBA00022478"/>
    </source>
</evidence>
<dbReference type="Gene3D" id="1.10.150.390">
    <property type="match status" value="1"/>
</dbReference>
<dbReference type="Gene3D" id="1.10.132.30">
    <property type="match status" value="1"/>
</dbReference>
<gene>
    <name evidence="10" type="primary">rpoC2</name>
</gene>
<feature type="domain" description="RNA polymerase Rpb1" evidence="7">
    <location>
        <begin position="7"/>
        <end position="59"/>
    </location>
</feature>
<dbReference type="EMBL" id="MZ365053">
    <property type="protein sequence ID" value="QYB18850.1"/>
    <property type="molecule type" value="Genomic_DNA"/>
</dbReference>
<dbReference type="InterPro" id="IPR045867">
    <property type="entry name" value="DNA-dir_RpoC_beta_prime"/>
</dbReference>
<evidence type="ECO:0000256" key="6">
    <source>
        <dbReference type="ARBA" id="ARBA00023163"/>
    </source>
</evidence>
<dbReference type="Pfam" id="PF04998">
    <property type="entry name" value="RNA_pol_Rpb1_5"/>
    <property type="match status" value="1"/>
</dbReference>
<dbReference type="InterPro" id="IPR007081">
    <property type="entry name" value="RNA_pol_Rpb1_5"/>
</dbReference>
<organism evidence="10">
    <name type="scientific">Climaconeis sp</name>
    <dbReference type="NCBI Taxonomy" id="2846830"/>
    <lineage>
        <taxon>Eukaryota</taxon>
        <taxon>Sar</taxon>
        <taxon>Stramenopiles</taxon>
        <taxon>Ochrophyta</taxon>
        <taxon>Bacillariophyta</taxon>
        <taxon>Bacillariophyceae</taxon>
        <taxon>Bacillariophycidae</taxon>
        <taxon>Naviculales</taxon>
        <taxon>Berkeleyaceae</taxon>
        <taxon>Climaconeis</taxon>
    </lineage>
</organism>
<dbReference type="Pfam" id="PF04983">
    <property type="entry name" value="RNA_pol_Rpb1_3"/>
    <property type="match status" value="1"/>
</dbReference>
<evidence type="ECO:0000259" key="8">
    <source>
        <dbReference type="Pfam" id="PF04998"/>
    </source>
</evidence>
<keyword evidence="4" id="KW-0548">Nucleotidyltransferase</keyword>